<dbReference type="Gene3D" id="2.80.10.50">
    <property type="match status" value="1"/>
</dbReference>
<name>A0ABY5Z401_9ACTN</name>
<evidence type="ECO:0000313" key="2">
    <source>
        <dbReference type="Proteomes" id="UP001058271"/>
    </source>
</evidence>
<evidence type="ECO:0000313" key="1">
    <source>
        <dbReference type="EMBL" id="UWZ35478.1"/>
    </source>
</evidence>
<dbReference type="CDD" id="cd00257">
    <property type="entry name" value="beta-trefoil_FSCN-like"/>
    <property type="match status" value="1"/>
</dbReference>
<dbReference type="EMBL" id="CP073721">
    <property type="protein sequence ID" value="UWZ35478.1"/>
    <property type="molecule type" value="Genomic_DNA"/>
</dbReference>
<sequence length="173" mass="17937">MPLSVTDLATLGDAPITIQSTFFPNVYLRMDGTGVTTFAGSGGGTVNCQFGAGPYERFKLHPQADGSFSFESATAFPNVYLRMDGAGLPAITSGPGGGTVNCQFGAEPYEKFKLHPQADGSFSFESATAFPNAYLRMVGSGVTAATDSGGGIVNCQFNANGGGHEKFILNVAR</sequence>
<dbReference type="Proteomes" id="UP001058271">
    <property type="component" value="Chromosome"/>
</dbReference>
<accession>A0ABY5Z401</accession>
<reference evidence="1" key="1">
    <citation type="submission" date="2021-04" db="EMBL/GenBank/DDBJ databases">
        <title>Biosynthetic gene clusters of Dactylosporangioum roseum.</title>
        <authorList>
            <person name="Hartkoorn R.C."/>
            <person name="Beaudoing E."/>
            <person name="Hot D."/>
            <person name="Moureu S."/>
        </authorList>
    </citation>
    <scope>NUCLEOTIDE SEQUENCE</scope>
    <source>
        <strain evidence="1">NRRL B-16295</strain>
    </source>
</reference>
<gene>
    <name evidence="1" type="ORF">Drose_30800</name>
</gene>
<proteinExistence type="predicted"/>
<organism evidence="1 2">
    <name type="scientific">Dactylosporangium roseum</name>
    <dbReference type="NCBI Taxonomy" id="47989"/>
    <lineage>
        <taxon>Bacteria</taxon>
        <taxon>Bacillati</taxon>
        <taxon>Actinomycetota</taxon>
        <taxon>Actinomycetes</taxon>
        <taxon>Micromonosporales</taxon>
        <taxon>Micromonosporaceae</taxon>
        <taxon>Dactylosporangium</taxon>
    </lineage>
</organism>
<dbReference type="RefSeq" id="WP_260724823.1">
    <property type="nucleotide sequence ID" value="NZ_BAAABS010000007.1"/>
</dbReference>
<protein>
    <submittedName>
        <fullName evidence="1">Uncharacterized protein</fullName>
    </submittedName>
</protein>
<keyword evidence="2" id="KW-1185">Reference proteome</keyword>